<dbReference type="Proteomes" id="UP000078354">
    <property type="component" value="Chromosome"/>
</dbReference>
<proteinExistence type="predicted"/>
<name>A0A191YT20_9PSED</name>
<keyword evidence="2" id="KW-1185">Reference proteome</keyword>
<accession>A0A191YT20</accession>
<evidence type="ECO:0000313" key="2">
    <source>
        <dbReference type="Proteomes" id="UP000078354"/>
    </source>
</evidence>
<dbReference type="OrthoDB" id="6901933at2"/>
<dbReference type="KEGG" id="psil:PMA3_13045"/>
<sequence length="104" mass="11033">MKEPVTPIIRMGTISALTVVEVGAIPTTFAMVTTEGCSSRLAVRIGANCTAGGEVCFSVGDEVEYTLVEGAAGEPPRARDLMKSGNHRDAIVDEYCQPIRNNFA</sequence>
<organism evidence="1 2">
    <name type="scientific">Pseudomonas silesiensis</name>
    <dbReference type="NCBI Taxonomy" id="1853130"/>
    <lineage>
        <taxon>Bacteria</taxon>
        <taxon>Pseudomonadati</taxon>
        <taxon>Pseudomonadota</taxon>
        <taxon>Gammaproteobacteria</taxon>
        <taxon>Pseudomonadales</taxon>
        <taxon>Pseudomonadaceae</taxon>
        <taxon>Pseudomonas</taxon>
    </lineage>
</organism>
<gene>
    <name evidence="1" type="ORF">PMA3_13045</name>
</gene>
<evidence type="ECO:0000313" key="1">
    <source>
        <dbReference type="EMBL" id="ANJ56017.1"/>
    </source>
</evidence>
<dbReference type="EMBL" id="CP014870">
    <property type="protein sequence ID" value="ANJ56017.1"/>
    <property type="molecule type" value="Genomic_DNA"/>
</dbReference>
<dbReference type="AlphaFoldDB" id="A0A191YT20"/>
<reference evidence="1 2" key="1">
    <citation type="journal article" date="2018" name="Syst. Appl. Microbiol.">
        <title>Pseudomonas silesiensis sp. nov. strain A3T isolated from a biological pesticide sewage treatment plant and analysis of the complete genome sequence.</title>
        <authorList>
            <person name="Kaminski M.A."/>
            <person name="Furmanczyk E.M."/>
            <person name="Sobczak A."/>
            <person name="Dziembowski A."/>
            <person name="Lipinski L."/>
        </authorList>
    </citation>
    <scope>NUCLEOTIDE SEQUENCE [LARGE SCALE GENOMIC DNA]</scope>
    <source>
        <strain evidence="1 2">A3</strain>
    </source>
</reference>
<protein>
    <submittedName>
        <fullName evidence="1">Uncharacterized protein</fullName>
    </submittedName>
</protein>
<dbReference type="RefSeq" id="WP_064677535.1">
    <property type="nucleotide sequence ID" value="NZ_CP014870.1"/>
</dbReference>